<dbReference type="EMBL" id="JACDUR010000011">
    <property type="protein sequence ID" value="MBA2897372.1"/>
    <property type="molecule type" value="Genomic_DNA"/>
</dbReference>
<name>A0A7W0CUB1_9ACTN</name>
<keyword evidence="2" id="KW-1185">Reference proteome</keyword>
<reference evidence="1 2" key="1">
    <citation type="submission" date="2020-07" db="EMBL/GenBank/DDBJ databases">
        <title>Genomic Encyclopedia of Type Strains, Phase IV (KMG-IV): sequencing the most valuable type-strain genomes for metagenomic binning, comparative biology and taxonomic classification.</title>
        <authorList>
            <person name="Goeker M."/>
        </authorList>
    </citation>
    <scope>NUCLEOTIDE SEQUENCE [LARGE SCALE GENOMIC DNA]</scope>
    <source>
        <strain evidence="1 2">DSM 45533</strain>
    </source>
</reference>
<proteinExistence type="predicted"/>
<protein>
    <submittedName>
        <fullName evidence="1">Uncharacterized protein</fullName>
    </submittedName>
</protein>
<comment type="caution">
    <text evidence="1">The sequence shown here is derived from an EMBL/GenBank/DDBJ whole genome shotgun (WGS) entry which is preliminary data.</text>
</comment>
<sequence length="107" mass="12179">MRPSPREIKSCQDCHQSILWTTTRAGKRMAVDVTPVDDGITACYRDTASVWRSRDLRAAGALPPAAWETRHTPHVLTCEALKPVQEFIPGIAPVLHLNTRRRRRPRR</sequence>
<dbReference type="RefSeq" id="WP_181616080.1">
    <property type="nucleotide sequence ID" value="NZ_BAABAM010000013.1"/>
</dbReference>
<dbReference type="Proteomes" id="UP000530928">
    <property type="component" value="Unassembled WGS sequence"/>
</dbReference>
<gene>
    <name evidence="1" type="ORF">HNR30_008770</name>
</gene>
<dbReference type="AlphaFoldDB" id="A0A7W0CUB1"/>
<accession>A0A7W0CUB1</accession>
<organism evidence="1 2">
    <name type="scientific">Nonomuraea soli</name>
    <dbReference type="NCBI Taxonomy" id="1032476"/>
    <lineage>
        <taxon>Bacteria</taxon>
        <taxon>Bacillati</taxon>
        <taxon>Actinomycetota</taxon>
        <taxon>Actinomycetes</taxon>
        <taxon>Streptosporangiales</taxon>
        <taxon>Streptosporangiaceae</taxon>
        <taxon>Nonomuraea</taxon>
    </lineage>
</organism>
<evidence type="ECO:0000313" key="2">
    <source>
        <dbReference type="Proteomes" id="UP000530928"/>
    </source>
</evidence>
<evidence type="ECO:0000313" key="1">
    <source>
        <dbReference type="EMBL" id="MBA2897372.1"/>
    </source>
</evidence>